<accession>A0A2H9TFB6</accession>
<dbReference type="GO" id="GO:0016579">
    <property type="term" value="P:protein deubiquitination"/>
    <property type="evidence" value="ECO:0007669"/>
    <property type="project" value="TreeGrafter"/>
</dbReference>
<dbReference type="InterPro" id="IPR003323">
    <property type="entry name" value="OTU_dom"/>
</dbReference>
<evidence type="ECO:0000313" key="3">
    <source>
        <dbReference type="EMBL" id="PJF16472.1"/>
    </source>
</evidence>
<proteinExistence type="predicted"/>
<dbReference type="PANTHER" id="PTHR12419">
    <property type="entry name" value="OTU DOMAIN CONTAINING PROTEIN"/>
    <property type="match status" value="1"/>
</dbReference>
<dbReference type="PANTHER" id="PTHR12419:SF10">
    <property type="entry name" value="DEUBIQUITINASE OTUD6B"/>
    <property type="match status" value="1"/>
</dbReference>
<dbReference type="STRING" id="1246581.A0A2H9TFB6"/>
<dbReference type="GO" id="GO:0004843">
    <property type="term" value="F:cysteine-type deubiquitinase activity"/>
    <property type="evidence" value="ECO:0007669"/>
    <property type="project" value="TreeGrafter"/>
</dbReference>
<dbReference type="PROSITE" id="PS50802">
    <property type="entry name" value="OTU"/>
    <property type="match status" value="1"/>
</dbReference>
<evidence type="ECO:0000259" key="2">
    <source>
        <dbReference type="PROSITE" id="PS50802"/>
    </source>
</evidence>
<comment type="caution">
    <text evidence="3">The sequence shown here is derived from an EMBL/GenBank/DDBJ whole genome shotgun (WGS) entry which is preliminary data.</text>
</comment>
<dbReference type="Gene3D" id="3.90.70.80">
    <property type="match status" value="1"/>
</dbReference>
<protein>
    <submittedName>
        <fullName evidence="3">OTU domain-containing protein 6B</fullName>
    </submittedName>
</protein>
<name>A0A2H9TFB6_9FUNG</name>
<dbReference type="SUPFAM" id="SSF54001">
    <property type="entry name" value="Cysteine proteinases"/>
    <property type="match status" value="1"/>
</dbReference>
<dbReference type="Pfam" id="PF02338">
    <property type="entry name" value="OTU"/>
    <property type="match status" value="1"/>
</dbReference>
<organism evidence="3 4">
    <name type="scientific">Paramicrosporidium saccamoebae</name>
    <dbReference type="NCBI Taxonomy" id="1246581"/>
    <lineage>
        <taxon>Eukaryota</taxon>
        <taxon>Fungi</taxon>
        <taxon>Fungi incertae sedis</taxon>
        <taxon>Cryptomycota</taxon>
        <taxon>Cryptomycota incertae sedis</taxon>
        <taxon>Paramicrosporidium</taxon>
    </lineage>
</organism>
<dbReference type="InterPro" id="IPR038765">
    <property type="entry name" value="Papain-like_cys_pep_sf"/>
</dbReference>
<dbReference type="Proteomes" id="UP000240830">
    <property type="component" value="Unassembled WGS sequence"/>
</dbReference>
<evidence type="ECO:0000313" key="4">
    <source>
        <dbReference type="Proteomes" id="UP000240830"/>
    </source>
</evidence>
<sequence>MEDSVDVEAYDETSEQELVDIEDPFSARRQELKELRTRLVAARRAVKNADKKQKKSIHEEVSTLEALLESKKEALETDERLAAGAALVMERTHENERAAAARAKRQAKKEMRSEEDAKRKQEAQAIAAQMPQLGRLEREAFETVLLTEQLEIFHIDPDGSCLFNALSHQLKVRYSRNYDQSKLRDMAAEYILGNEIKYAGFLEEPLEDYCERLRGNDLWGGHLELDALSEALSLPIVVYQASSPPMTFGSDRNDSPLRIWYLFSRFFIACSFQKYAYSLGEHYDSLIDRSAM</sequence>
<feature type="compositionally biased region" description="Basic and acidic residues" evidence="1">
    <location>
        <begin position="108"/>
        <end position="122"/>
    </location>
</feature>
<feature type="region of interest" description="Disordered" evidence="1">
    <location>
        <begin position="101"/>
        <end position="124"/>
    </location>
</feature>
<evidence type="ECO:0000256" key="1">
    <source>
        <dbReference type="SAM" id="MobiDB-lite"/>
    </source>
</evidence>
<dbReference type="CDD" id="cd22748">
    <property type="entry name" value="OTU_OTUD6-like"/>
    <property type="match status" value="1"/>
</dbReference>
<dbReference type="EMBL" id="MTSL01000219">
    <property type="protein sequence ID" value="PJF16472.1"/>
    <property type="molecule type" value="Genomic_DNA"/>
</dbReference>
<keyword evidence="4" id="KW-1185">Reference proteome</keyword>
<gene>
    <name evidence="3" type="ORF">PSACC_03669</name>
</gene>
<feature type="domain" description="OTU" evidence="2">
    <location>
        <begin position="150"/>
        <end position="289"/>
    </location>
</feature>
<dbReference type="OrthoDB" id="415023at2759"/>
<dbReference type="InterPro" id="IPR050704">
    <property type="entry name" value="Peptidase_C85-like"/>
</dbReference>
<dbReference type="AlphaFoldDB" id="A0A2H9TFB6"/>
<reference evidence="3 4" key="1">
    <citation type="submission" date="2016-10" db="EMBL/GenBank/DDBJ databases">
        <title>The genome of Paramicrosporidium saccamoebae is the missing link in understanding Cryptomycota and Microsporidia evolution.</title>
        <authorList>
            <person name="Quandt C.A."/>
            <person name="Beaudet D."/>
            <person name="Corsaro D."/>
            <person name="Michel R."/>
            <person name="Corradi N."/>
            <person name="James T."/>
        </authorList>
    </citation>
    <scope>NUCLEOTIDE SEQUENCE [LARGE SCALE GENOMIC DNA]</scope>
    <source>
        <strain evidence="3 4">KSL3</strain>
    </source>
</reference>